<keyword evidence="1" id="KW-0472">Membrane</keyword>
<proteinExistence type="predicted"/>
<feature type="transmembrane region" description="Helical" evidence="1">
    <location>
        <begin position="6"/>
        <end position="30"/>
    </location>
</feature>
<name>A0ABX2AB63_9PROT</name>
<evidence type="ECO:0000313" key="2">
    <source>
        <dbReference type="EMBL" id="NPC65061.1"/>
    </source>
</evidence>
<sequence length="48" mass="5350">MEHAAAVIPFLYGIVVGNAISLLAGGLFILRHWHRQRMLRERLGPPTA</sequence>
<dbReference type="EMBL" id="JABJWC010000002">
    <property type="protein sequence ID" value="NPC65061.1"/>
    <property type="molecule type" value="Genomic_DNA"/>
</dbReference>
<gene>
    <name evidence="2" type="ORF">HNW77_01295</name>
</gene>
<protein>
    <recommendedName>
        <fullName evidence="4">DUF2062 domain-containing protein</fullName>
    </recommendedName>
</protein>
<evidence type="ECO:0000256" key="1">
    <source>
        <dbReference type="SAM" id="Phobius"/>
    </source>
</evidence>
<keyword evidence="3" id="KW-1185">Reference proteome</keyword>
<keyword evidence="1" id="KW-0812">Transmembrane</keyword>
<keyword evidence="1" id="KW-1133">Transmembrane helix</keyword>
<organism evidence="2 3">
    <name type="scientific">Komagataeibacter melomenusus</name>
    <dbReference type="NCBI Taxonomy" id="2766578"/>
    <lineage>
        <taxon>Bacteria</taxon>
        <taxon>Pseudomonadati</taxon>
        <taxon>Pseudomonadota</taxon>
        <taxon>Alphaproteobacteria</taxon>
        <taxon>Acetobacterales</taxon>
        <taxon>Acetobacteraceae</taxon>
        <taxon>Komagataeibacter</taxon>
    </lineage>
</organism>
<accession>A0ABX2AB63</accession>
<dbReference type="RefSeq" id="WP_172154639.1">
    <property type="nucleotide sequence ID" value="NZ_JABJWC010000002.1"/>
</dbReference>
<evidence type="ECO:0000313" key="3">
    <source>
        <dbReference type="Proteomes" id="UP000623090"/>
    </source>
</evidence>
<evidence type="ECO:0008006" key="4">
    <source>
        <dbReference type="Google" id="ProtNLM"/>
    </source>
</evidence>
<reference evidence="2 3" key="1">
    <citation type="journal article" date="2020" name="Microorganisms">
        <title>Description of Komagataeibacter melaceti sp. nov. and Komagataeibacter melomenusus sp. nov. Isolated from Apple Cider Vinegar.</title>
        <authorList>
            <person name="Maric L."/>
            <person name="Cleenwerck I."/>
            <person name="Accetto T."/>
            <person name="Vandamme P."/>
            <person name="Trcek J."/>
        </authorList>
    </citation>
    <scope>NUCLEOTIDE SEQUENCE [LARGE SCALE GENOMIC DNA]</scope>
    <source>
        <strain evidence="2 3">AV436</strain>
    </source>
</reference>
<comment type="caution">
    <text evidence="2">The sequence shown here is derived from an EMBL/GenBank/DDBJ whole genome shotgun (WGS) entry which is preliminary data.</text>
</comment>
<dbReference type="Proteomes" id="UP000623090">
    <property type="component" value="Unassembled WGS sequence"/>
</dbReference>